<feature type="domain" description="Calcineurin-like phosphoesterase" evidence="1">
    <location>
        <begin position="58"/>
        <end position="213"/>
    </location>
</feature>
<dbReference type="PANTHER" id="PTHR43143">
    <property type="entry name" value="METALLOPHOSPHOESTERASE, CALCINEURIN SUPERFAMILY"/>
    <property type="match status" value="1"/>
</dbReference>
<dbReference type="GO" id="GO:0016787">
    <property type="term" value="F:hydrolase activity"/>
    <property type="evidence" value="ECO:0007669"/>
    <property type="project" value="UniProtKB-KW"/>
</dbReference>
<gene>
    <name evidence="2" type="ORF">ACFL27_11055</name>
</gene>
<sequence length="241" mass="27364">MQSKQAGLDSLIQAFHGRQIVRTSLLLSFLMIFVGIGGCHSSHEADLSSVNEVRGENVIVFGDCRGGYSIFRDIVQLITMLEDPPAGIMMAGDLIADPGNEFQWSCFMDEISPWNGFAPYHAVVGNHDVDDYQSQKIMMDVFKMERSYYTQYLLNIYFIILDSEEPGFIGGIGTDQRNWLIQKLQNKPEGAAYTMIVLHRPLFPISSKEPLWKGIIIIHSSSCMRWMWSLPDMNISMLIRK</sequence>
<reference evidence="2 3" key="1">
    <citation type="submission" date="2024-09" db="EMBL/GenBank/DDBJ databases">
        <title>Laminarin stimulates single cell rates of sulfate reduction while oxygen inhibits transcriptomic activity in coastal marine sediment.</title>
        <authorList>
            <person name="Lindsay M."/>
            <person name="Orcutt B."/>
            <person name="Emerson D."/>
            <person name="Stepanauskas R."/>
            <person name="D'Angelo T."/>
        </authorList>
    </citation>
    <scope>NUCLEOTIDE SEQUENCE [LARGE SCALE GENOMIC DNA]</scope>
    <source>
        <strain evidence="2">SAG AM-311-K15</strain>
    </source>
</reference>
<dbReference type="Gene3D" id="3.60.21.10">
    <property type="match status" value="1"/>
</dbReference>
<dbReference type="SUPFAM" id="SSF56300">
    <property type="entry name" value="Metallo-dependent phosphatases"/>
    <property type="match status" value="1"/>
</dbReference>
<evidence type="ECO:0000313" key="3">
    <source>
        <dbReference type="Proteomes" id="UP001594351"/>
    </source>
</evidence>
<evidence type="ECO:0000313" key="2">
    <source>
        <dbReference type="EMBL" id="MFC1850720.1"/>
    </source>
</evidence>
<dbReference type="Proteomes" id="UP001594351">
    <property type="component" value="Unassembled WGS sequence"/>
</dbReference>
<dbReference type="InterPro" id="IPR004843">
    <property type="entry name" value="Calcineurin-like_PHP"/>
</dbReference>
<accession>A0ABV6YWY4</accession>
<organism evidence="2 3">
    <name type="scientific">candidate division CSSED10-310 bacterium</name>
    <dbReference type="NCBI Taxonomy" id="2855610"/>
    <lineage>
        <taxon>Bacteria</taxon>
        <taxon>Bacteria division CSSED10-310</taxon>
    </lineage>
</organism>
<evidence type="ECO:0000259" key="1">
    <source>
        <dbReference type="Pfam" id="PF00149"/>
    </source>
</evidence>
<proteinExistence type="predicted"/>
<keyword evidence="3" id="KW-1185">Reference proteome</keyword>
<dbReference type="PANTHER" id="PTHR43143:SF1">
    <property type="entry name" value="SERINE_THREONINE-PROTEIN PHOSPHATASE CPPED1"/>
    <property type="match status" value="1"/>
</dbReference>
<dbReference type="EC" id="3.1.-.-" evidence="2"/>
<keyword evidence="2" id="KW-0378">Hydrolase</keyword>
<dbReference type="InterPro" id="IPR029052">
    <property type="entry name" value="Metallo-depent_PP-like"/>
</dbReference>
<comment type="caution">
    <text evidence="2">The sequence shown here is derived from an EMBL/GenBank/DDBJ whole genome shotgun (WGS) entry which is preliminary data.</text>
</comment>
<dbReference type="Pfam" id="PF00149">
    <property type="entry name" value="Metallophos"/>
    <property type="match status" value="1"/>
</dbReference>
<name>A0ABV6YWY4_UNCC1</name>
<dbReference type="EMBL" id="JBHPBY010000119">
    <property type="protein sequence ID" value="MFC1850720.1"/>
    <property type="molecule type" value="Genomic_DNA"/>
</dbReference>
<protein>
    <submittedName>
        <fullName evidence="2">Metallophosphoesterase family protein</fullName>
        <ecNumber evidence="2">3.1.-.-</ecNumber>
    </submittedName>
</protein>
<dbReference type="InterPro" id="IPR051918">
    <property type="entry name" value="STPP_CPPED1"/>
</dbReference>